<reference evidence="2" key="1">
    <citation type="submission" date="2021-05" db="EMBL/GenBank/DDBJ databases">
        <authorList>
            <person name="Alioto T."/>
            <person name="Alioto T."/>
            <person name="Gomez Garrido J."/>
        </authorList>
    </citation>
    <scope>NUCLEOTIDE SEQUENCE</scope>
</reference>
<feature type="compositionally biased region" description="Basic residues" evidence="1">
    <location>
        <begin position="175"/>
        <end position="188"/>
    </location>
</feature>
<organism evidence="2">
    <name type="scientific">Culex pipiens</name>
    <name type="common">House mosquito</name>
    <dbReference type="NCBI Taxonomy" id="7175"/>
    <lineage>
        <taxon>Eukaryota</taxon>
        <taxon>Metazoa</taxon>
        <taxon>Ecdysozoa</taxon>
        <taxon>Arthropoda</taxon>
        <taxon>Hexapoda</taxon>
        <taxon>Insecta</taxon>
        <taxon>Pterygota</taxon>
        <taxon>Neoptera</taxon>
        <taxon>Endopterygota</taxon>
        <taxon>Diptera</taxon>
        <taxon>Nematocera</taxon>
        <taxon>Culicoidea</taxon>
        <taxon>Culicidae</taxon>
        <taxon>Culicinae</taxon>
        <taxon>Culicini</taxon>
        <taxon>Culex</taxon>
        <taxon>Culex</taxon>
    </lineage>
</organism>
<protein>
    <submittedName>
        <fullName evidence="2">(northern house mosquito) hypothetical protein</fullName>
    </submittedName>
</protein>
<feature type="region of interest" description="Disordered" evidence="1">
    <location>
        <begin position="234"/>
        <end position="281"/>
    </location>
</feature>
<proteinExistence type="predicted"/>
<dbReference type="EMBL" id="HBUE01166737">
    <property type="protein sequence ID" value="CAG6512952.1"/>
    <property type="molecule type" value="Transcribed_RNA"/>
</dbReference>
<feature type="compositionally biased region" description="Basic residues" evidence="1">
    <location>
        <begin position="250"/>
        <end position="281"/>
    </location>
</feature>
<accession>A0A8D8GK02</accession>
<evidence type="ECO:0000313" key="2">
    <source>
        <dbReference type="EMBL" id="CAG6512952.1"/>
    </source>
</evidence>
<feature type="compositionally biased region" description="Basic residues" evidence="1">
    <location>
        <begin position="234"/>
        <end position="243"/>
    </location>
</feature>
<dbReference type="AlphaFoldDB" id="A0A8D8GK02"/>
<name>A0A8D8GK02_CULPI</name>
<dbReference type="EMBL" id="HBUE01272056">
    <property type="protein sequence ID" value="CAG6564419.1"/>
    <property type="molecule type" value="Transcribed_RNA"/>
</dbReference>
<evidence type="ECO:0000256" key="1">
    <source>
        <dbReference type="SAM" id="MobiDB-lite"/>
    </source>
</evidence>
<feature type="region of interest" description="Disordered" evidence="1">
    <location>
        <begin position="175"/>
        <end position="196"/>
    </location>
</feature>
<sequence>MQRPVAMTAVVVVGQVPKVRHPARVKKRTTMKRSRDAKIGESRGGWSESWRKVVKRARRRMSRTLRCPVKSETLEGWTAPIPQRTRRKRTLRSRICRSFWCRSRQRLRRRRNLPPEATTFRSRMNRTPRRTARIRRWRRSESSGRVAWNILRPTGKASRPRHRTGNGWTWTGRIQRRKVRHRSRRKTPKTTSSPTASCWTTFCPKSTTFCSTWTTSCRRRKASYRTTLLRKRCGRRSVKRKLQARSLRTNQRRAPARKSTAKRKPKKSRKMMRPRVRPSRT</sequence>